<dbReference type="Pfam" id="PF02543">
    <property type="entry name" value="Carbam_trans_N"/>
    <property type="match status" value="1"/>
</dbReference>
<dbReference type="AlphaFoldDB" id="A0A9X1XG12"/>
<dbReference type="InterPro" id="IPR038152">
    <property type="entry name" value="Carbam_trans_C_sf"/>
</dbReference>
<dbReference type="RefSeq" id="WP_248254839.1">
    <property type="nucleotide sequence ID" value="NZ_JAIWJX010000004.1"/>
</dbReference>
<comment type="caution">
    <text evidence="4">The sequence shown here is derived from an EMBL/GenBank/DDBJ whole genome shotgun (WGS) entry which is preliminary data.</text>
</comment>
<dbReference type="Pfam" id="PF16861">
    <property type="entry name" value="Carbam_trans_C"/>
    <property type="match status" value="1"/>
</dbReference>
<evidence type="ECO:0008006" key="6">
    <source>
        <dbReference type="Google" id="ProtNLM"/>
    </source>
</evidence>
<dbReference type="Gene3D" id="3.30.420.40">
    <property type="match status" value="1"/>
</dbReference>
<dbReference type="InterPro" id="IPR043129">
    <property type="entry name" value="ATPase_NBD"/>
</dbReference>
<dbReference type="CDD" id="cd24098">
    <property type="entry name" value="ASKHA_NBD_TobZ_N"/>
    <property type="match status" value="1"/>
</dbReference>
<comment type="similarity">
    <text evidence="1">Belongs to the NodU/CmcH family.</text>
</comment>
<accession>A0A9X1XG12</accession>
<feature type="domain" description="Carbamoyltransferase C-terminal" evidence="3">
    <location>
        <begin position="361"/>
        <end position="520"/>
    </location>
</feature>
<sequence length="525" mass="59867">MNILALGGSIHDFSACILSKGKITVAIEEERLTKKKYAVHNRSTFRCKAAEYCLSALDMSIENIDAVVGNDLIESDYYMKYANQIKLYNHHLTHAASTYYTSPYHEAAVLVIDGRGSYIIEDERIRETISMYQADSDGLDCIKKNLGQETDEFSIVTNSIGMFLQYVTVGIGYSQMNETKMIKLSHGGTGRFVQDFNNFYTLQEGQFLQGFKELEALKRYVDVKLQEAGDAKTKLQVKKDLAFAAQYHLERIVVHLCHWLYQMTKKPNLCLAGGIFENVQLLMKIKNDTPFQNIYTPSFMGDAGTSIGAALLHYHNTIKWTKKRPDIQVLGKCYPTEELVNHLSQQQFHIYTKKELATVTAQLLTRGYLIGIFTGKSEFGRYPYGHRNIVGDARKVELKEKLQRTKNRETFEPFSILKMEQFKQACSSFLINLCYLEEPDHFPLVVNEDGSTYCLPVNKNPSFMSQLLEEYHAISNIPFLLNTPLKKSDHTLIETPEEAIEFFLSTDLDALVLDDHLIVKYSSSP</sequence>
<dbReference type="InterPro" id="IPR031730">
    <property type="entry name" value="Carbam_trans_C"/>
</dbReference>
<evidence type="ECO:0000259" key="3">
    <source>
        <dbReference type="Pfam" id="PF16861"/>
    </source>
</evidence>
<dbReference type="Gene3D" id="3.90.870.20">
    <property type="entry name" value="Carbamoyltransferase, C-terminal domain"/>
    <property type="match status" value="1"/>
</dbReference>
<dbReference type="PANTHER" id="PTHR34847:SF1">
    <property type="entry name" value="NODULATION PROTEIN U"/>
    <property type="match status" value="1"/>
</dbReference>
<dbReference type="InterPro" id="IPR051338">
    <property type="entry name" value="NodU/CmcH_Carbamoyltrnsfr"/>
</dbReference>
<keyword evidence="5" id="KW-1185">Reference proteome</keyword>
<dbReference type="InterPro" id="IPR003696">
    <property type="entry name" value="Carbtransf_dom"/>
</dbReference>
<gene>
    <name evidence="4" type="ORF">LCY76_23140</name>
</gene>
<reference evidence="4" key="1">
    <citation type="submission" date="2021-09" db="EMBL/GenBank/DDBJ databases">
        <title>Genome analysis of Fictibacillus sp. KIGAM418 isolated from marine sediment.</title>
        <authorList>
            <person name="Seo M.-J."/>
            <person name="Cho E.-S."/>
            <person name="Hwang C.Y."/>
        </authorList>
    </citation>
    <scope>NUCLEOTIDE SEQUENCE</scope>
    <source>
        <strain evidence="4">KIGAM418</strain>
    </source>
</reference>
<dbReference type="Proteomes" id="UP001139011">
    <property type="component" value="Unassembled WGS sequence"/>
</dbReference>
<dbReference type="PANTHER" id="PTHR34847">
    <property type="entry name" value="NODULATION PROTEIN U"/>
    <property type="match status" value="1"/>
</dbReference>
<evidence type="ECO:0000256" key="1">
    <source>
        <dbReference type="ARBA" id="ARBA00006129"/>
    </source>
</evidence>
<protein>
    <recommendedName>
        <fullName evidence="6">Carbamoyltransferase</fullName>
    </recommendedName>
</protein>
<feature type="domain" description="Carbamoyltransferase" evidence="2">
    <location>
        <begin position="80"/>
        <end position="311"/>
    </location>
</feature>
<evidence type="ECO:0000313" key="5">
    <source>
        <dbReference type="Proteomes" id="UP001139011"/>
    </source>
</evidence>
<name>A0A9X1XG12_9BACL</name>
<proteinExistence type="inferred from homology"/>
<dbReference type="EMBL" id="JAIWJX010000004">
    <property type="protein sequence ID" value="MCK6259471.1"/>
    <property type="molecule type" value="Genomic_DNA"/>
</dbReference>
<organism evidence="4 5">
    <name type="scientific">Fictibacillus marinisediminis</name>
    <dbReference type="NCBI Taxonomy" id="2878389"/>
    <lineage>
        <taxon>Bacteria</taxon>
        <taxon>Bacillati</taxon>
        <taxon>Bacillota</taxon>
        <taxon>Bacilli</taxon>
        <taxon>Bacillales</taxon>
        <taxon>Fictibacillaceae</taxon>
        <taxon>Fictibacillus</taxon>
    </lineage>
</organism>
<dbReference type="GO" id="GO:0003824">
    <property type="term" value="F:catalytic activity"/>
    <property type="evidence" value="ECO:0007669"/>
    <property type="project" value="InterPro"/>
</dbReference>
<evidence type="ECO:0000259" key="2">
    <source>
        <dbReference type="Pfam" id="PF02543"/>
    </source>
</evidence>
<evidence type="ECO:0000313" key="4">
    <source>
        <dbReference type="EMBL" id="MCK6259471.1"/>
    </source>
</evidence>
<dbReference type="SUPFAM" id="SSF53067">
    <property type="entry name" value="Actin-like ATPase domain"/>
    <property type="match status" value="1"/>
</dbReference>